<name>A0A2T0QDW9_9ACTN</name>
<dbReference type="AlphaFoldDB" id="A0A2T0QDW9"/>
<organism evidence="2 3">
    <name type="scientific">Allonocardiopsis opalescens</name>
    <dbReference type="NCBI Taxonomy" id="1144618"/>
    <lineage>
        <taxon>Bacteria</taxon>
        <taxon>Bacillati</taxon>
        <taxon>Actinomycetota</taxon>
        <taxon>Actinomycetes</taxon>
        <taxon>Streptosporangiales</taxon>
        <taxon>Allonocardiopsis</taxon>
    </lineage>
</organism>
<protein>
    <submittedName>
        <fullName evidence="2">Protein-tyrosine phosphatase</fullName>
    </submittedName>
</protein>
<evidence type="ECO:0000313" key="2">
    <source>
        <dbReference type="EMBL" id="PRY02105.1"/>
    </source>
</evidence>
<dbReference type="PROSITE" id="PS50056">
    <property type="entry name" value="TYR_PHOSPHATASE_2"/>
    <property type="match status" value="1"/>
</dbReference>
<evidence type="ECO:0000259" key="1">
    <source>
        <dbReference type="PROSITE" id="PS50056"/>
    </source>
</evidence>
<accession>A0A2T0QDW9</accession>
<keyword evidence="3" id="KW-1185">Reference proteome</keyword>
<comment type="caution">
    <text evidence="2">The sequence shown here is derived from an EMBL/GenBank/DDBJ whole genome shotgun (WGS) entry which is preliminary data.</text>
</comment>
<dbReference type="Proteomes" id="UP000237846">
    <property type="component" value="Unassembled WGS sequence"/>
</dbReference>
<dbReference type="SUPFAM" id="SSF52799">
    <property type="entry name" value="(Phosphotyrosine protein) phosphatases II"/>
    <property type="match status" value="1"/>
</dbReference>
<proteinExistence type="predicted"/>
<dbReference type="Pfam" id="PF13350">
    <property type="entry name" value="Y_phosphatase3"/>
    <property type="match status" value="1"/>
</dbReference>
<evidence type="ECO:0000313" key="3">
    <source>
        <dbReference type="Proteomes" id="UP000237846"/>
    </source>
</evidence>
<feature type="domain" description="Tyrosine specific protein phosphatases" evidence="1">
    <location>
        <begin position="137"/>
        <end position="157"/>
    </location>
</feature>
<sequence>MTVTEELDSRRHLPLAGTYNVRDVGGYPVLGGGRTRWRTLLRSDALHRLDGAGRAALADIGVRTVLDLREAVERDHAPDALDGLGARELHVPIFNDPPGRPAAFTPELAHLYRLLVDDCAPRLAAAVAALADADAFPAVVHCTAGKDRTGLVVAFALSVAGVPDDIVAADYQLTEQFLGEPFFAESRSRLLRYGVGEDEMETLRSIHLDAPAQLLLEVLTRMRAEHGDVAGYLRGNGVTDAQIEVLRTALVEPA</sequence>
<dbReference type="InterPro" id="IPR000387">
    <property type="entry name" value="Tyr_Pase_dom"/>
</dbReference>
<gene>
    <name evidence="2" type="ORF">CLV72_101705</name>
</gene>
<dbReference type="OrthoDB" id="1188001at2"/>
<dbReference type="GO" id="GO:0004721">
    <property type="term" value="F:phosphoprotein phosphatase activity"/>
    <property type="evidence" value="ECO:0007669"/>
    <property type="project" value="InterPro"/>
</dbReference>
<dbReference type="RefSeq" id="WP_106239050.1">
    <property type="nucleotide sequence ID" value="NZ_PVZC01000001.1"/>
</dbReference>
<dbReference type="EMBL" id="PVZC01000001">
    <property type="protein sequence ID" value="PRY02105.1"/>
    <property type="molecule type" value="Genomic_DNA"/>
</dbReference>
<dbReference type="InterPro" id="IPR029021">
    <property type="entry name" value="Prot-tyrosine_phosphatase-like"/>
</dbReference>
<dbReference type="Gene3D" id="3.90.190.10">
    <property type="entry name" value="Protein tyrosine phosphatase superfamily"/>
    <property type="match status" value="1"/>
</dbReference>
<reference evidence="2 3" key="1">
    <citation type="submission" date="2018-03" db="EMBL/GenBank/DDBJ databases">
        <title>Genomic Encyclopedia of Archaeal and Bacterial Type Strains, Phase II (KMG-II): from individual species to whole genera.</title>
        <authorList>
            <person name="Goeker M."/>
        </authorList>
    </citation>
    <scope>NUCLEOTIDE SEQUENCE [LARGE SCALE GENOMIC DNA]</scope>
    <source>
        <strain evidence="2 3">DSM 45601</strain>
    </source>
</reference>
<dbReference type="InterPro" id="IPR016130">
    <property type="entry name" value="Tyr_Pase_AS"/>
</dbReference>
<dbReference type="PROSITE" id="PS00383">
    <property type="entry name" value="TYR_PHOSPHATASE_1"/>
    <property type="match status" value="1"/>
</dbReference>
<dbReference type="InterPro" id="IPR026893">
    <property type="entry name" value="Tyr/Ser_Pase_IphP-type"/>
</dbReference>